<feature type="region of interest" description="Disordered" evidence="1">
    <location>
        <begin position="1116"/>
        <end position="1139"/>
    </location>
</feature>
<feature type="compositionally biased region" description="Basic and acidic residues" evidence="1">
    <location>
        <begin position="79"/>
        <end position="93"/>
    </location>
</feature>
<feature type="compositionally biased region" description="Polar residues" evidence="1">
    <location>
        <begin position="1116"/>
        <end position="1125"/>
    </location>
</feature>
<feature type="compositionally biased region" description="Pro residues" evidence="1">
    <location>
        <begin position="1264"/>
        <end position="1276"/>
    </location>
</feature>
<accession>A0A4Q4TGH0</accession>
<protein>
    <submittedName>
        <fullName evidence="2">Uncharacterized protein</fullName>
    </submittedName>
</protein>
<gene>
    <name evidence="2" type="ORF">DL764_003923</name>
</gene>
<reference evidence="2 3" key="1">
    <citation type="submission" date="2018-06" db="EMBL/GenBank/DDBJ databases">
        <title>Complete Genomes of Monosporascus.</title>
        <authorList>
            <person name="Robinson A.J."/>
            <person name="Natvig D.O."/>
        </authorList>
    </citation>
    <scope>NUCLEOTIDE SEQUENCE [LARGE SCALE GENOMIC DNA]</scope>
    <source>
        <strain evidence="2 3">CBS 110550</strain>
    </source>
</reference>
<dbReference type="STRING" id="155417.A0A4Q4TGH0"/>
<comment type="caution">
    <text evidence="2">The sequence shown here is derived from an EMBL/GenBank/DDBJ whole genome shotgun (WGS) entry which is preliminary data.</text>
</comment>
<evidence type="ECO:0000313" key="3">
    <source>
        <dbReference type="Proteomes" id="UP000293360"/>
    </source>
</evidence>
<feature type="region of interest" description="Disordered" evidence="1">
    <location>
        <begin position="1242"/>
        <end position="1282"/>
    </location>
</feature>
<feature type="region of interest" description="Disordered" evidence="1">
    <location>
        <begin position="52"/>
        <end position="95"/>
    </location>
</feature>
<dbReference type="EMBL" id="QJNU01000174">
    <property type="protein sequence ID" value="RYP05262.1"/>
    <property type="molecule type" value="Genomic_DNA"/>
</dbReference>
<proteinExistence type="predicted"/>
<feature type="compositionally biased region" description="Low complexity" evidence="1">
    <location>
        <begin position="165"/>
        <end position="176"/>
    </location>
</feature>
<sequence length="1282" mass="146062">MAGQQSVEAQVRDIEAEAEKRADEWLRDTKTIPLDIGYNWKPLLTALATRGVTVDPPANDPEGDAPENDGPAAPAPDHGYIKEPKNIPVKDPKSGSWKHTWYIPQWSHPNHSDRIRVTYDQRRYLCGTTDTVTQLRPALLPGDKMKNPTPYAKRFGLHPDDLNGRSRLSPTLSSTRNPLEDYVTQIDMLSEAEKMEAVAETRRRGIRSAVPNYIDPKVLDEIFEKAGIQTGQRLRDELRTSLEKPGDSLEQIVDRIGEKFPKVKEANKNFFGNALAEQDYQRLLFQEYTTDELIQDKIHLISDEYTSDLDGPLHPLLARDKWETSQWKGAEHKFPRFLYNLNGERKEWDMRTNDELWEAMQPALQLASRVLRSNHPHFAAIADMRTRQILPNSADFRDEDEAETPYLLKYVPLGQIDISKCPEGIRKLHYMGYDWHANVSRILNRVFRLDICSVFWNPVTAQVQEGVTYGWTYRLGGLGDKTTITSTVGAEVVWPLLSKEYSQAEKLSVSFLVADIILHEFAHAVNISQQLLTEVWAQPPDQPWQVTNELVILRPECWDWETWMGEHPFSGWAEAELGNDIETAIWGFTMGSLIGDDLGGLSQDLEANPLIIKGISWPWPHTGQVRLLGFSYPAEDYGRAIPVDHIAKFFTNKFWAVDFARYGHEALRQFPDDRHHKLVMRSKWTHKTISVNHYGRYEREFLVRLDWLLKKNGYPILGAYIGELYHESFRRKFLYFKWTQDLKYWCRSEFGCPLDSRIRRANLRFRQAESLDGIVTGPENIKVYQYQQYLARRNQKIMNGEVLTSPAHDMNTWLASCHREWVKHFTDGGDRMRMLSEIYRLMQNDIAFLQRLILDYLSVDSNVRGTLYRGGGMDDRSPIGVAYGRMLGFMGIALDLAERARNVGQMPQFAALQNAYEQWSARFRANAKMYQDLVHMLTRELELQADDWKWKATVQTIPSSLWRKRSDRLKLLAHQQYLKADKRIRDALDRASAILNTPSNNIFPAPVDVDQIDQLITDMQLENQQRMNEVTAGKQATQAGPSTAFRLPARLQGAQQGDVLMSDDSIWDRVDEDVEDDNSLVDITRARSNTAANAPTPVIPGTGNVAFGVPATPVVPSSSRNSQAGPVSLGVRGSGVQRNNARATAATPFGRFANPTRNIQSFESAGPKGRKKPIEFGSAAPIISALETRFPQVLPGRTTQRPGIRPFEHPYADESFVTSDLAVYRRQQRIAADTRKLNQIANPFSTSEPYREIGMSNESFTSPTPSPQRMPRPSASPSPKKR</sequence>
<dbReference type="Proteomes" id="UP000293360">
    <property type="component" value="Unassembled WGS sequence"/>
</dbReference>
<evidence type="ECO:0000256" key="1">
    <source>
        <dbReference type="SAM" id="MobiDB-lite"/>
    </source>
</evidence>
<evidence type="ECO:0000313" key="2">
    <source>
        <dbReference type="EMBL" id="RYP05262.1"/>
    </source>
</evidence>
<name>A0A4Q4TGH0_9PEZI</name>
<organism evidence="2 3">
    <name type="scientific">Monosporascus ibericus</name>
    <dbReference type="NCBI Taxonomy" id="155417"/>
    <lineage>
        <taxon>Eukaryota</taxon>
        <taxon>Fungi</taxon>
        <taxon>Dikarya</taxon>
        <taxon>Ascomycota</taxon>
        <taxon>Pezizomycotina</taxon>
        <taxon>Sordariomycetes</taxon>
        <taxon>Xylariomycetidae</taxon>
        <taxon>Xylariales</taxon>
        <taxon>Xylariales incertae sedis</taxon>
        <taxon>Monosporascus</taxon>
    </lineage>
</organism>
<dbReference type="OrthoDB" id="3497519at2759"/>
<keyword evidence="3" id="KW-1185">Reference proteome</keyword>
<feature type="region of interest" description="Disordered" evidence="1">
    <location>
        <begin position="155"/>
        <end position="176"/>
    </location>
</feature>